<evidence type="ECO:0000256" key="1">
    <source>
        <dbReference type="ARBA" id="ARBA00010641"/>
    </source>
</evidence>
<evidence type="ECO:0000259" key="5">
    <source>
        <dbReference type="Pfam" id="PF04542"/>
    </source>
</evidence>
<dbReference type="GO" id="GO:0003677">
    <property type="term" value="F:DNA binding"/>
    <property type="evidence" value="ECO:0007669"/>
    <property type="project" value="InterPro"/>
</dbReference>
<dbReference type="InterPro" id="IPR013325">
    <property type="entry name" value="RNA_pol_sigma_r2"/>
</dbReference>
<evidence type="ECO:0000256" key="2">
    <source>
        <dbReference type="ARBA" id="ARBA00023015"/>
    </source>
</evidence>
<dbReference type="RefSeq" id="WP_078766258.1">
    <property type="nucleotide sequence ID" value="NZ_FUXZ01000008.1"/>
</dbReference>
<feature type="domain" description="RNA polymerase sigma-70 region 2" evidence="5">
    <location>
        <begin position="13"/>
        <end position="80"/>
    </location>
</feature>
<dbReference type="InterPro" id="IPR013249">
    <property type="entry name" value="RNA_pol_sigma70_r4_t2"/>
</dbReference>
<dbReference type="STRING" id="39495.SAMN02745111_01380"/>
<gene>
    <name evidence="7" type="ORF">SAMN02745111_01380</name>
</gene>
<keyword evidence="3" id="KW-0731">Sigma factor</keyword>
<dbReference type="PANTHER" id="PTHR43133">
    <property type="entry name" value="RNA POLYMERASE ECF-TYPE SIGMA FACTO"/>
    <property type="match status" value="1"/>
</dbReference>
<dbReference type="SUPFAM" id="SSF88659">
    <property type="entry name" value="Sigma3 and sigma4 domains of RNA polymerase sigma factors"/>
    <property type="match status" value="1"/>
</dbReference>
<evidence type="ECO:0000313" key="7">
    <source>
        <dbReference type="EMBL" id="SKA67048.1"/>
    </source>
</evidence>
<comment type="similarity">
    <text evidence="1">Belongs to the sigma-70 factor family. ECF subfamily.</text>
</comment>
<dbReference type="InterPro" id="IPR014284">
    <property type="entry name" value="RNA_pol_sigma-70_dom"/>
</dbReference>
<dbReference type="GO" id="GO:0006352">
    <property type="term" value="P:DNA-templated transcription initiation"/>
    <property type="evidence" value="ECO:0007669"/>
    <property type="project" value="InterPro"/>
</dbReference>
<dbReference type="CDD" id="cd06171">
    <property type="entry name" value="Sigma70_r4"/>
    <property type="match status" value="1"/>
</dbReference>
<dbReference type="InterPro" id="IPR039425">
    <property type="entry name" value="RNA_pol_sigma-70-like"/>
</dbReference>
<dbReference type="EMBL" id="FUXZ01000008">
    <property type="protein sequence ID" value="SKA67048.1"/>
    <property type="molecule type" value="Genomic_DNA"/>
</dbReference>
<dbReference type="SUPFAM" id="SSF88946">
    <property type="entry name" value="Sigma2 domain of RNA polymerase sigma factors"/>
    <property type="match status" value="1"/>
</dbReference>
<proteinExistence type="inferred from homology"/>
<dbReference type="NCBIfam" id="TIGR02937">
    <property type="entry name" value="sigma70-ECF"/>
    <property type="match status" value="1"/>
</dbReference>
<dbReference type="AlphaFoldDB" id="A0A1T4VQA8"/>
<name>A0A1T4VQA8_9FIRM</name>
<evidence type="ECO:0000259" key="6">
    <source>
        <dbReference type="Pfam" id="PF08281"/>
    </source>
</evidence>
<dbReference type="Pfam" id="PF08281">
    <property type="entry name" value="Sigma70_r4_2"/>
    <property type="match status" value="1"/>
</dbReference>
<dbReference type="InterPro" id="IPR036388">
    <property type="entry name" value="WH-like_DNA-bd_sf"/>
</dbReference>
<keyword evidence="4" id="KW-0804">Transcription</keyword>
<dbReference type="Gene3D" id="1.10.10.10">
    <property type="entry name" value="Winged helix-like DNA-binding domain superfamily/Winged helix DNA-binding domain"/>
    <property type="match status" value="1"/>
</dbReference>
<evidence type="ECO:0000313" key="8">
    <source>
        <dbReference type="Proteomes" id="UP000190814"/>
    </source>
</evidence>
<dbReference type="GO" id="GO:0016987">
    <property type="term" value="F:sigma factor activity"/>
    <property type="evidence" value="ECO:0007669"/>
    <property type="project" value="UniProtKB-KW"/>
</dbReference>
<accession>A0A1T4VQA8</accession>
<dbReference type="OrthoDB" id="9795666at2"/>
<protein>
    <submittedName>
        <fullName evidence="7">RNA polymerase sigma-70 factor, ECF subfamily</fullName>
    </submittedName>
</protein>
<evidence type="ECO:0000256" key="4">
    <source>
        <dbReference type="ARBA" id="ARBA00023163"/>
    </source>
</evidence>
<dbReference type="Pfam" id="PF04542">
    <property type="entry name" value="Sigma70_r2"/>
    <property type="match status" value="1"/>
</dbReference>
<dbReference type="PANTHER" id="PTHR43133:SF51">
    <property type="entry name" value="RNA POLYMERASE SIGMA FACTOR"/>
    <property type="match status" value="1"/>
</dbReference>
<sequence>MSDQNIRSDMEYLMSKYGDLLFKTCVLTVKNKYDAEDIVQETMLKYYMSDTDFKDDEHKKAWLLRVSQNLCKNLLDYKRRHAHISYDELEGCIEGGTSYSVGSMDEFIKIANLDYKYQSVIVLHYFEDLSVEEVAGILEISVSATKMRLKRAREKLKKIYKKHYSEEVL</sequence>
<keyword evidence="8" id="KW-1185">Reference proteome</keyword>
<keyword evidence="2" id="KW-0805">Transcription regulation</keyword>
<feature type="domain" description="RNA polymerase sigma factor 70 region 4 type 2" evidence="6">
    <location>
        <begin position="110"/>
        <end position="156"/>
    </location>
</feature>
<dbReference type="InterPro" id="IPR007627">
    <property type="entry name" value="RNA_pol_sigma70_r2"/>
</dbReference>
<dbReference type="Proteomes" id="UP000190814">
    <property type="component" value="Unassembled WGS sequence"/>
</dbReference>
<evidence type="ECO:0000256" key="3">
    <source>
        <dbReference type="ARBA" id="ARBA00023082"/>
    </source>
</evidence>
<dbReference type="InterPro" id="IPR013324">
    <property type="entry name" value="RNA_pol_sigma_r3/r4-like"/>
</dbReference>
<reference evidence="7 8" key="1">
    <citation type="submission" date="2017-02" db="EMBL/GenBank/DDBJ databases">
        <authorList>
            <person name="Peterson S.W."/>
        </authorList>
    </citation>
    <scope>NUCLEOTIDE SEQUENCE [LARGE SCALE GENOMIC DNA]</scope>
    <source>
        <strain evidence="7 8">ATCC 35992</strain>
    </source>
</reference>
<organism evidence="7 8">
    <name type="scientific">Eubacterium uniforme</name>
    <dbReference type="NCBI Taxonomy" id="39495"/>
    <lineage>
        <taxon>Bacteria</taxon>
        <taxon>Bacillati</taxon>
        <taxon>Bacillota</taxon>
        <taxon>Clostridia</taxon>
        <taxon>Eubacteriales</taxon>
        <taxon>Eubacteriaceae</taxon>
        <taxon>Eubacterium</taxon>
    </lineage>
</organism>
<dbReference type="Gene3D" id="1.10.1740.10">
    <property type="match status" value="1"/>
</dbReference>